<proteinExistence type="predicted"/>
<dbReference type="GO" id="GO:0003964">
    <property type="term" value="F:RNA-directed DNA polymerase activity"/>
    <property type="evidence" value="ECO:0007669"/>
    <property type="project" value="UniProtKB-KW"/>
</dbReference>
<evidence type="ECO:0000256" key="6">
    <source>
        <dbReference type="ARBA" id="ARBA00022918"/>
    </source>
</evidence>
<evidence type="ECO:0000256" key="3">
    <source>
        <dbReference type="ARBA" id="ARBA00022722"/>
    </source>
</evidence>
<dbReference type="InterPro" id="IPR043502">
    <property type="entry name" value="DNA/RNA_pol_sf"/>
</dbReference>
<keyword evidence="3" id="KW-0540">Nuclease</keyword>
<feature type="domain" description="Integrase catalytic" evidence="8">
    <location>
        <begin position="1314"/>
        <end position="1427"/>
    </location>
</feature>
<feature type="region of interest" description="Disordered" evidence="7">
    <location>
        <begin position="854"/>
        <end position="877"/>
    </location>
</feature>
<keyword evidence="4" id="KW-0255">Endonuclease</keyword>
<dbReference type="Gene3D" id="3.30.420.10">
    <property type="entry name" value="Ribonuclease H-like superfamily/Ribonuclease H"/>
    <property type="match status" value="1"/>
</dbReference>
<dbReference type="GO" id="GO:0006508">
    <property type="term" value="P:proteolysis"/>
    <property type="evidence" value="ECO:0007669"/>
    <property type="project" value="InterPro"/>
</dbReference>
<dbReference type="Gene3D" id="3.30.70.270">
    <property type="match status" value="1"/>
</dbReference>
<organism evidence="9 10">
    <name type="scientific">Hibiscus syriacus</name>
    <name type="common">Rose of Sharon</name>
    <dbReference type="NCBI Taxonomy" id="106335"/>
    <lineage>
        <taxon>Eukaryota</taxon>
        <taxon>Viridiplantae</taxon>
        <taxon>Streptophyta</taxon>
        <taxon>Embryophyta</taxon>
        <taxon>Tracheophyta</taxon>
        <taxon>Spermatophyta</taxon>
        <taxon>Magnoliopsida</taxon>
        <taxon>eudicotyledons</taxon>
        <taxon>Gunneridae</taxon>
        <taxon>Pentapetalae</taxon>
        <taxon>rosids</taxon>
        <taxon>malvids</taxon>
        <taxon>Malvales</taxon>
        <taxon>Malvaceae</taxon>
        <taxon>Malvoideae</taxon>
        <taxon>Hibiscus</taxon>
    </lineage>
</organism>
<dbReference type="PANTHER" id="PTHR31110">
    <property type="entry name" value="PESTICIDAL CRYSTAL CRY8BA PROTEIN"/>
    <property type="match status" value="1"/>
</dbReference>
<dbReference type="GO" id="GO:0015074">
    <property type="term" value="P:DNA integration"/>
    <property type="evidence" value="ECO:0007669"/>
    <property type="project" value="InterPro"/>
</dbReference>
<keyword evidence="2" id="KW-0548">Nucleotidyltransferase</keyword>
<dbReference type="InterPro" id="IPR043128">
    <property type="entry name" value="Rev_trsase/Diguanyl_cyclase"/>
</dbReference>
<evidence type="ECO:0000256" key="5">
    <source>
        <dbReference type="ARBA" id="ARBA00022801"/>
    </source>
</evidence>
<name>A0A6A2XJ87_HIBSY</name>
<dbReference type="PANTHER" id="PTHR31110:SF10">
    <property type="match status" value="1"/>
</dbReference>
<dbReference type="PROSITE" id="PS50994">
    <property type="entry name" value="INTEGRASE"/>
    <property type="match status" value="1"/>
</dbReference>
<dbReference type="InterPro" id="IPR001969">
    <property type="entry name" value="Aspartic_peptidase_AS"/>
</dbReference>
<evidence type="ECO:0000313" key="9">
    <source>
        <dbReference type="EMBL" id="KAE8675612.1"/>
    </source>
</evidence>
<dbReference type="EMBL" id="VEPZ02001396">
    <property type="protein sequence ID" value="KAE8675612.1"/>
    <property type="molecule type" value="Genomic_DNA"/>
</dbReference>
<dbReference type="InterPro" id="IPR012337">
    <property type="entry name" value="RNaseH-like_sf"/>
</dbReference>
<dbReference type="InterPro" id="IPR036397">
    <property type="entry name" value="RNaseH_sf"/>
</dbReference>
<dbReference type="InterPro" id="IPR001584">
    <property type="entry name" value="Integrase_cat-core"/>
</dbReference>
<dbReference type="GO" id="GO:0004519">
    <property type="term" value="F:endonuclease activity"/>
    <property type="evidence" value="ECO:0007669"/>
    <property type="project" value="UniProtKB-KW"/>
</dbReference>
<evidence type="ECO:0000259" key="8">
    <source>
        <dbReference type="PROSITE" id="PS50994"/>
    </source>
</evidence>
<evidence type="ECO:0000256" key="2">
    <source>
        <dbReference type="ARBA" id="ARBA00022695"/>
    </source>
</evidence>
<evidence type="ECO:0000256" key="7">
    <source>
        <dbReference type="SAM" id="MobiDB-lite"/>
    </source>
</evidence>
<keyword evidence="1" id="KW-0808">Transferase</keyword>
<dbReference type="Proteomes" id="UP000436088">
    <property type="component" value="Unassembled WGS sequence"/>
</dbReference>
<evidence type="ECO:0000313" key="10">
    <source>
        <dbReference type="Proteomes" id="UP000436088"/>
    </source>
</evidence>
<evidence type="ECO:0000256" key="1">
    <source>
        <dbReference type="ARBA" id="ARBA00022679"/>
    </source>
</evidence>
<dbReference type="SUPFAM" id="SSF56672">
    <property type="entry name" value="DNA/RNA polymerases"/>
    <property type="match status" value="1"/>
</dbReference>
<reference evidence="9" key="1">
    <citation type="submission" date="2019-09" db="EMBL/GenBank/DDBJ databases">
        <title>Draft genome information of white flower Hibiscus syriacus.</title>
        <authorList>
            <person name="Kim Y.-M."/>
        </authorList>
    </citation>
    <scope>NUCLEOTIDE SEQUENCE [LARGE SCALE GENOMIC DNA]</scope>
    <source>
        <strain evidence="9">YM2019G1</strain>
    </source>
</reference>
<feature type="compositionally biased region" description="Polar residues" evidence="7">
    <location>
        <begin position="860"/>
        <end position="877"/>
    </location>
</feature>
<protein>
    <submittedName>
        <fullName evidence="9">Ribosomal protein L10 family protein isoform 2</fullName>
    </submittedName>
</protein>
<keyword evidence="6" id="KW-0695">RNA-directed DNA polymerase</keyword>
<evidence type="ECO:0000256" key="4">
    <source>
        <dbReference type="ARBA" id="ARBA00022759"/>
    </source>
</evidence>
<keyword evidence="9" id="KW-0689">Ribosomal protein</keyword>
<keyword evidence="9" id="KW-0687">Ribonucleoprotein</keyword>
<gene>
    <name evidence="9" type="ORF">F3Y22_tig00111651pilonHSYRG00014</name>
</gene>
<accession>A0A6A2XJ87</accession>
<feature type="region of interest" description="Disordered" evidence="7">
    <location>
        <begin position="1"/>
        <end position="29"/>
    </location>
</feature>
<dbReference type="GO" id="GO:0004190">
    <property type="term" value="F:aspartic-type endopeptidase activity"/>
    <property type="evidence" value="ECO:0007669"/>
    <property type="project" value="InterPro"/>
</dbReference>
<dbReference type="CDD" id="cd00303">
    <property type="entry name" value="retropepsin_like"/>
    <property type="match status" value="1"/>
</dbReference>
<keyword evidence="5" id="KW-0378">Hydrolase</keyword>
<dbReference type="GO" id="GO:0005840">
    <property type="term" value="C:ribosome"/>
    <property type="evidence" value="ECO:0007669"/>
    <property type="project" value="UniProtKB-KW"/>
</dbReference>
<dbReference type="GO" id="GO:0003676">
    <property type="term" value="F:nucleic acid binding"/>
    <property type="evidence" value="ECO:0007669"/>
    <property type="project" value="InterPro"/>
</dbReference>
<dbReference type="SUPFAM" id="SSF53098">
    <property type="entry name" value="Ribonuclease H-like"/>
    <property type="match status" value="1"/>
</dbReference>
<comment type="caution">
    <text evidence="9">The sequence shown here is derived from an EMBL/GenBank/DDBJ whole genome shotgun (WGS) entry which is preliminary data.</text>
</comment>
<keyword evidence="10" id="KW-1185">Reference proteome</keyword>
<sequence>MDISSDSDEHGYDGQYSFISSPQDDKVPNGVNAKHAASMHKSEAYVHSGTQLKLANGAQRPAQVCGGKQETEEEQFSDTACSTEVLFMQHRSNSGFASHRESYNSDSYSSTVNSRVFHTGRMQKMEPSHSDTIILDNNRDEILDRSVRAEEHEGANESTNNLPSRRPIFHASGLGPWVAVLSYDICFRLCLNSWGQRLHGRGSLLLESRMFRVAKSIWNVLLQPEEELLAKQSSELVRQLLLNQRVRRVKMGLDPPPGCNLSIMKMESLHHHFCKFSFKAKPSISAGKPPVYKRGIQALENWSDYFASTSYEVIPGMRKGAGVSSILFYQLKSSSEDDVIKMQPGSSETRVVCSFSNSLCIFSSIHPFASLLSNACYLIFLILAPYPVENFFPDILLHSLPDGLRDDLIVRVLDSKGQYCGHALAQVVSLADDPGDKLRWWLLYREPEHELVGRVQLYIHYSTSQEENNLKCGSVAETVAYDLLLEVAMKIQHFQQRNLLLHGPWKWLVNEFASYYGVSDAYTKLRYLAYVMDVATPTEDCLTVIHDLLSPVKGYNKHKLSHQENRILGEVEDQVQQILIEIFENYKSLDESSPSGMMSVYKAATGAPAPALVPAIKLYNLLHDILTPEIQQKLCGYFQAAAKKRSRRHQAETDEFILSNNDGALMDPTTLSMSYQKMKTLILGIKKEIFTDIEIHKQNILPSFIDLPNLSAPIYSLDLCRRLRAFLVECPPPGPSPPVMELVIATADFQRDMSSWNIKPIKGGIEAKELFHSYITSWIEEKRHSLLDSCKQDKFSGYMSGLEKKRNDEEISKEIWEMKTEGWALKTTIGNSSCERHGVTYIIRRAGQAAGRAVRKTGDQEQSVGEQVQSPDTSQNKENNYVLVTVVNDKSKFTYKPDEPGILKTKPDAYLALKNSSRPENQGTIQGKPLNILIDSGSTHSFLTPKWADASIQITTPNPLVIAVANGKKLFSSARCNKISGATLLKMSAWDSDILGHVILLNMEGNSTSIPTEIQHLLEQYRSVFAEPKGLPLIDLMTMLFHSNLMLLLVNLRPYRFLYNQKAEVEKHIATMLSSSVIQPSYWQIRIKPEDIYKTAFRTHQCHYEFKVEYLGHIISAAGVSTDPSKVEAMQNWPKPKTLKSLRGFLGLTRYYRRFIKNYDASSGEQKLTTTIQKKGLTKLLGLDYTIQYRKGKLNVVADALSTRWEDQAQCFVLGATVLVPTWVQEVEDCYQGDTLEHYWISTLIINPTTNSKWKYSKAVLRCSCRVYIGDHGSLRLKIKVEHVAKPGLLQPLPVPNQAWEIITMDFIEAHPYSATEVAKLYLDNVYKLHSQPKMAISDRDKTFTSVFWRELMKHLGTKTLFSTAYHPEIDGQTERVNQCLEQYLRGLCLYQPKQWAKWLPHAEWWYNTTYHTALKLTPFQALYGYKPPIMVWPNESTNLAAENDTWEDYSTLKGQFPAFDPWGQGSSRGLDIVRIGEEEEERRGNIEGDWEMMTECCRVPSKLLLLEFFQVLVREINLHTPICLFIATRRVGGLVALILSPNSRLQLGNVEKAIADVEKAIIKALERQYDVLAPLKDGPAPTIIGKMMLCVLHPKIESQLKLWCPCTPPGGNSIPGERITEITVMLKADFRSHIQAIVEKLAENDVLHFMENRRENMSWYKGLRLQFRSTALVVLHIHSAIKLQVLDEIFGSQMQKLLGNALQEKDLEPPPSVMEVRSMFAKIL</sequence>
<dbReference type="PROSITE" id="PS00141">
    <property type="entry name" value="ASP_PROTEASE"/>
    <property type="match status" value="1"/>
</dbReference>